<dbReference type="EMBL" id="VIKS01000002">
    <property type="protein sequence ID" value="TQV89109.1"/>
    <property type="molecule type" value="Genomic_DNA"/>
</dbReference>
<keyword evidence="2" id="KW-1185">Reference proteome</keyword>
<evidence type="ECO:0000313" key="1">
    <source>
        <dbReference type="EMBL" id="TQV89109.1"/>
    </source>
</evidence>
<comment type="caution">
    <text evidence="1">The sequence shown here is derived from an EMBL/GenBank/DDBJ whole genome shotgun (WGS) entry which is preliminary data.</text>
</comment>
<gene>
    <name evidence="1" type="ORF">FLL46_03000</name>
</gene>
<protein>
    <submittedName>
        <fullName evidence="1">Uncharacterized protein</fullName>
    </submittedName>
</protein>
<dbReference type="RefSeq" id="WP_142891959.1">
    <property type="nucleotide sequence ID" value="NZ_ML660161.1"/>
</dbReference>
<name>A0A545UI22_9GAMM</name>
<dbReference type="Proteomes" id="UP000315439">
    <property type="component" value="Unassembled WGS sequence"/>
</dbReference>
<dbReference type="AlphaFoldDB" id="A0A545UI22"/>
<evidence type="ECO:0000313" key="2">
    <source>
        <dbReference type="Proteomes" id="UP000315439"/>
    </source>
</evidence>
<reference evidence="1 2" key="1">
    <citation type="submission" date="2019-07" db="EMBL/GenBank/DDBJ databases">
        <title>Draft genome for Aliikangiella sp. M105.</title>
        <authorList>
            <person name="Wang G."/>
        </authorList>
    </citation>
    <scope>NUCLEOTIDE SEQUENCE [LARGE SCALE GENOMIC DNA]</scope>
    <source>
        <strain evidence="1 2">M105</strain>
    </source>
</reference>
<organism evidence="1 2">
    <name type="scientific">Aliikangiella coralliicola</name>
    <dbReference type="NCBI Taxonomy" id="2592383"/>
    <lineage>
        <taxon>Bacteria</taxon>
        <taxon>Pseudomonadati</taxon>
        <taxon>Pseudomonadota</taxon>
        <taxon>Gammaproteobacteria</taxon>
        <taxon>Oceanospirillales</taxon>
        <taxon>Pleioneaceae</taxon>
        <taxon>Aliikangiella</taxon>
    </lineage>
</organism>
<accession>A0A545UI22</accession>
<sequence>MNLNYDLIQELRHMNGENASILDMVKRIKKIHGEEYIKLYCMQYLMEAFNLTLREVQAVGGFKELGGELEDCVVYELMSLTIEKIKRSA</sequence>
<proteinExistence type="predicted"/>